<name>A0ABU0ERE9_9PSEU</name>
<organism evidence="5 6">
    <name type="scientific">Amycolatopsis thermophila</name>
    <dbReference type="NCBI Taxonomy" id="206084"/>
    <lineage>
        <taxon>Bacteria</taxon>
        <taxon>Bacillati</taxon>
        <taxon>Actinomycetota</taxon>
        <taxon>Actinomycetes</taxon>
        <taxon>Pseudonocardiales</taxon>
        <taxon>Pseudonocardiaceae</taxon>
        <taxon>Amycolatopsis</taxon>
    </lineage>
</organism>
<proteinExistence type="inferred from homology"/>
<keyword evidence="6" id="KW-1185">Reference proteome</keyword>
<dbReference type="InterPro" id="IPR000473">
    <property type="entry name" value="Ribosomal_bL36"/>
</dbReference>
<evidence type="ECO:0000256" key="2">
    <source>
        <dbReference type="ARBA" id="ARBA00022980"/>
    </source>
</evidence>
<evidence type="ECO:0000313" key="5">
    <source>
        <dbReference type="EMBL" id="MDQ0377865.1"/>
    </source>
</evidence>
<comment type="caution">
    <text evidence="5">The sequence shown here is derived from an EMBL/GenBank/DDBJ whole genome shotgun (WGS) entry which is preliminary data.</text>
</comment>
<reference evidence="5 6" key="1">
    <citation type="submission" date="2023-07" db="EMBL/GenBank/DDBJ databases">
        <title>Sequencing the genomes of 1000 actinobacteria strains.</title>
        <authorList>
            <person name="Klenk H.-P."/>
        </authorList>
    </citation>
    <scope>NUCLEOTIDE SEQUENCE [LARGE SCALE GENOMIC DNA]</scope>
    <source>
        <strain evidence="5 6">DSM 45805</strain>
    </source>
</reference>
<dbReference type="EMBL" id="JAUSUT010000001">
    <property type="protein sequence ID" value="MDQ0377865.1"/>
    <property type="molecule type" value="Genomic_DNA"/>
</dbReference>
<accession>A0ABU0ERE9</accession>
<gene>
    <name evidence="5" type="ORF">FB470_001859</name>
</gene>
<dbReference type="Proteomes" id="UP001229651">
    <property type="component" value="Unassembled WGS sequence"/>
</dbReference>
<dbReference type="InterPro" id="IPR035977">
    <property type="entry name" value="Ribosomal_bL36_sp"/>
</dbReference>
<dbReference type="SUPFAM" id="SSF57840">
    <property type="entry name" value="Ribosomal protein L36"/>
    <property type="match status" value="1"/>
</dbReference>
<evidence type="ECO:0000313" key="6">
    <source>
        <dbReference type="Proteomes" id="UP001229651"/>
    </source>
</evidence>
<evidence type="ECO:0000256" key="4">
    <source>
        <dbReference type="ARBA" id="ARBA00035186"/>
    </source>
</evidence>
<dbReference type="RefSeq" id="WP_306990444.1">
    <property type="nucleotide sequence ID" value="NZ_JAUSUT010000001.1"/>
</dbReference>
<keyword evidence="2 5" id="KW-0689">Ribosomal protein</keyword>
<evidence type="ECO:0000256" key="1">
    <source>
        <dbReference type="ARBA" id="ARBA00007645"/>
    </source>
</evidence>
<sequence length="40" mass="4661">MKSRSSLRSLKRQPGSIVVRRRGRAFVINKRSPHLNTRQS</sequence>
<keyword evidence="3" id="KW-0687">Ribonucleoprotein</keyword>
<dbReference type="GO" id="GO:0005840">
    <property type="term" value="C:ribosome"/>
    <property type="evidence" value="ECO:0007669"/>
    <property type="project" value="UniProtKB-KW"/>
</dbReference>
<evidence type="ECO:0000256" key="3">
    <source>
        <dbReference type="ARBA" id="ARBA00023274"/>
    </source>
</evidence>
<protein>
    <recommendedName>
        <fullName evidence="4">Large ribosomal subunit protein bL36</fullName>
    </recommendedName>
</protein>
<dbReference type="Pfam" id="PF00444">
    <property type="entry name" value="Ribosomal_L36"/>
    <property type="match status" value="1"/>
</dbReference>
<comment type="similarity">
    <text evidence="1">Belongs to the bacterial ribosomal protein bL36 family.</text>
</comment>